<protein>
    <recommendedName>
        <fullName evidence="12 13">Replicative DNA helicase</fullName>
        <ecNumber evidence="12 13">5.6.2.3</ecNumber>
    </recommendedName>
</protein>
<comment type="caution">
    <text evidence="16">The sequence shown here is derived from an EMBL/GenBank/DDBJ whole genome shotgun (WGS) entry which is preliminary data.</text>
</comment>
<dbReference type="GO" id="GO:0005829">
    <property type="term" value="C:cytosol"/>
    <property type="evidence" value="ECO:0007669"/>
    <property type="project" value="TreeGrafter"/>
</dbReference>
<evidence type="ECO:0000256" key="6">
    <source>
        <dbReference type="ARBA" id="ARBA00022806"/>
    </source>
</evidence>
<dbReference type="GO" id="GO:0003677">
    <property type="term" value="F:DNA binding"/>
    <property type="evidence" value="ECO:0007669"/>
    <property type="project" value="UniProtKB-UniRule"/>
</dbReference>
<proteinExistence type="inferred from homology"/>
<gene>
    <name evidence="16" type="primary">dnaC_1</name>
    <name evidence="16" type="ORF">Poly41_13580</name>
</gene>
<dbReference type="InterPro" id="IPR027417">
    <property type="entry name" value="P-loop_NTPase"/>
</dbReference>
<dbReference type="InterPro" id="IPR007692">
    <property type="entry name" value="DNA_helicase_DnaB"/>
</dbReference>
<dbReference type="GO" id="GO:0016887">
    <property type="term" value="F:ATP hydrolysis activity"/>
    <property type="evidence" value="ECO:0007669"/>
    <property type="project" value="RHEA"/>
</dbReference>
<dbReference type="Pfam" id="PF03796">
    <property type="entry name" value="DnaB_C"/>
    <property type="match status" value="1"/>
</dbReference>
<keyword evidence="5 13" id="KW-0378">Hydrolase</keyword>
<evidence type="ECO:0000256" key="10">
    <source>
        <dbReference type="ARBA" id="ARBA00044932"/>
    </source>
</evidence>
<dbReference type="SUPFAM" id="SSF52540">
    <property type="entry name" value="P-loop containing nucleoside triphosphate hydrolases"/>
    <property type="match status" value="1"/>
</dbReference>
<dbReference type="Proteomes" id="UP000319143">
    <property type="component" value="Unassembled WGS sequence"/>
</dbReference>
<evidence type="ECO:0000313" key="16">
    <source>
        <dbReference type="EMBL" id="TWU40525.1"/>
    </source>
</evidence>
<evidence type="ECO:0000256" key="13">
    <source>
        <dbReference type="RuleBase" id="RU362085"/>
    </source>
</evidence>
<dbReference type="SMART" id="SM00382">
    <property type="entry name" value="AAA"/>
    <property type="match status" value="1"/>
</dbReference>
<dbReference type="InterPro" id="IPR016136">
    <property type="entry name" value="DNA_helicase_N/primase_C"/>
</dbReference>
<keyword evidence="9" id="KW-0413">Isomerase</keyword>
<reference evidence="16 17" key="1">
    <citation type="submission" date="2019-02" db="EMBL/GenBank/DDBJ databases">
        <title>Deep-cultivation of Planctomycetes and their phenomic and genomic characterization uncovers novel biology.</title>
        <authorList>
            <person name="Wiegand S."/>
            <person name="Jogler M."/>
            <person name="Boedeker C."/>
            <person name="Pinto D."/>
            <person name="Vollmers J."/>
            <person name="Rivas-Marin E."/>
            <person name="Kohn T."/>
            <person name="Peeters S.H."/>
            <person name="Heuer A."/>
            <person name="Rast P."/>
            <person name="Oberbeckmann S."/>
            <person name="Bunk B."/>
            <person name="Jeske O."/>
            <person name="Meyerdierks A."/>
            <person name="Storesund J.E."/>
            <person name="Kallscheuer N."/>
            <person name="Luecker S."/>
            <person name="Lage O.M."/>
            <person name="Pohl T."/>
            <person name="Merkel B.J."/>
            <person name="Hornburger P."/>
            <person name="Mueller R.-W."/>
            <person name="Bruemmer F."/>
            <person name="Labrenz M."/>
            <person name="Spormann A.M."/>
            <person name="Op Den Camp H."/>
            <person name="Overmann J."/>
            <person name="Amann R."/>
            <person name="Jetten M.S.M."/>
            <person name="Mascher T."/>
            <person name="Medema M.H."/>
            <person name="Devos D.P."/>
            <person name="Kaster A.-K."/>
            <person name="Ovreas L."/>
            <person name="Rohde M."/>
            <person name="Galperin M.Y."/>
            <person name="Jogler C."/>
        </authorList>
    </citation>
    <scope>NUCLEOTIDE SEQUENCE [LARGE SCALE GENOMIC DNA]</scope>
    <source>
        <strain evidence="16 17">Poly41</strain>
    </source>
</reference>
<sequence length="481" mass="53328">MFAADRPYPNNGKKKREASASEILQRQPPYDLEAEMGVLGSILLMPIVCDDIASLKADDFYDEANQKIYEHLREMHDLGEKIDITLLVSRLRTKGDFEKVGGAAYLAKLSGAVPNAAHAVYYGNVVSEKAVYRKLIEASTEILRDSYDQASDARELCAQAEQKVFAIMDGRSGNAVSSLTDVLHAAMDRMEARMSGDHVDGGCETGFTDFDAMTGGLHNGELIILAARPSMGKTALAMNIGEEVAIEARSPVLFVSLEMSGIELADRMLCSLARVNGHRLRNGTISSDDRERLIRKANEISEAPLFVDDSPSRTVSEIAAGARRIKRRLGSLGLIVIDYLQLIEPDNSRDPRQEQVAKIARRLKGVSRELNVPLLCLSQLNRQAEDSKDHRPRLSHLRESGAIEQDADVVMFVHREEYYHRGEEKAQYAGQAEIIIAKQRNGPIGDVALTWEGDFTQFSDRAPDRHSEFDDYAEFNSPAGF</sequence>
<evidence type="ECO:0000256" key="3">
    <source>
        <dbReference type="ARBA" id="ARBA00022705"/>
    </source>
</evidence>
<evidence type="ECO:0000256" key="1">
    <source>
        <dbReference type="ARBA" id="ARBA00008428"/>
    </source>
</evidence>
<dbReference type="PANTHER" id="PTHR30153:SF2">
    <property type="entry name" value="REPLICATIVE DNA HELICASE"/>
    <property type="match status" value="1"/>
</dbReference>
<evidence type="ECO:0000256" key="12">
    <source>
        <dbReference type="NCBIfam" id="TIGR00665"/>
    </source>
</evidence>
<name>A0A5C6DVZ4_9BACT</name>
<keyword evidence="7 13" id="KW-0067">ATP-binding</keyword>
<dbReference type="InterPro" id="IPR007694">
    <property type="entry name" value="DNA_helicase_DnaB-like_C"/>
</dbReference>
<evidence type="ECO:0000256" key="2">
    <source>
        <dbReference type="ARBA" id="ARBA00022515"/>
    </source>
</evidence>
<dbReference type="Pfam" id="PF00772">
    <property type="entry name" value="DnaB"/>
    <property type="match status" value="1"/>
</dbReference>
<dbReference type="GO" id="GO:1990077">
    <property type="term" value="C:primosome complex"/>
    <property type="evidence" value="ECO:0007669"/>
    <property type="project" value="UniProtKB-UniRule"/>
</dbReference>
<comment type="catalytic activity">
    <reaction evidence="11 13">
        <text>ATP + H2O = ADP + phosphate + H(+)</text>
        <dbReference type="Rhea" id="RHEA:13065"/>
        <dbReference type="ChEBI" id="CHEBI:15377"/>
        <dbReference type="ChEBI" id="CHEBI:15378"/>
        <dbReference type="ChEBI" id="CHEBI:30616"/>
        <dbReference type="ChEBI" id="CHEBI:43474"/>
        <dbReference type="ChEBI" id="CHEBI:456216"/>
        <dbReference type="EC" id="5.6.2.3"/>
    </reaction>
</comment>
<dbReference type="AlphaFoldDB" id="A0A5C6DVZ4"/>
<feature type="domain" description="SF4 helicase" evidence="15">
    <location>
        <begin position="196"/>
        <end position="465"/>
    </location>
</feature>
<dbReference type="FunFam" id="1.10.860.10:FF:000001">
    <property type="entry name" value="Replicative DNA helicase"/>
    <property type="match status" value="1"/>
</dbReference>
<evidence type="ECO:0000256" key="9">
    <source>
        <dbReference type="ARBA" id="ARBA00023235"/>
    </source>
</evidence>
<dbReference type="RefSeq" id="WP_146525127.1">
    <property type="nucleotide sequence ID" value="NZ_SJPV01000002.1"/>
</dbReference>
<evidence type="ECO:0000256" key="5">
    <source>
        <dbReference type="ARBA" id="ARBA00022801"/>
    </source>
</evidence>
<comment type="similarity">
    <text evidence="1 13">Belongs to the helicase family. DnaB subfamily.</text>
</comment>
<evidence type="ECO:0000256" key="14">
    <source>
        <dbReference type="SAM" id="MobiDB-lite"/>
    </source>
</evidence>
<evidence type="ECO:0000256" key="4">
    <source>
        <dbReference type="ARBA" id="ARBA00022741"/>
    </source>
</evidence>
<dbReference type="CDD" id="cd00984">
    <property type="entry name" value="DnaB_C"/>
    <property type="match status" value="1"/>
</dbReference>
<accession>A0A5C6DVZ4</accession>
<keyword evidence="8 13" id="KW-0238">DNA-binding</keyword>
<dbReference type="Gene3D" id="3.40.50.300">
    <property type="entry name" value="P-loop containing nucleotide triphosphate hydrolases"/>
    <property type="match status" value="1"/>
</dbReference>
<dbReference type="GO" id="GO:0006269">
    <property type="term" value="P:DNA replication, synthesis of primer"/>
    <property type="evidence" value="ECO:0007669"/>
    <property type="project" value="UniProtKB-UniRule"/>
</dbReference>
<evidence type="ECO:0000256" key="11">
    <source>
        <dbReference type="ARBA" id="ARBA00048954"/>
    </source>
</evidence>
<keyword evidence="6 13" id="KW-0347">Helicase</keyword>
<evidence type="ECO:0000313" key="17">
    <source>
        <dbReference type="Proteomes" id="UP000319143"/>
    </source>
</evidence>
<evidence type="ECO:0000256" key="7">
    <source>
        <dbReference type="ARBA" id="ARBA00022840"/>
    </source>
</evidence>
<comment type="function">
    <text evidence="10 13">The main replicative DNA helicase, it participates in initiation and elongation during chromosome replication. Travels ahead of the DNA replisome, separating dsDNA into templates for DNA synthesis. A processive ATP-dependent 5'-3' DNA helicase it has DNA-dependent ATPase activity.</text>
</comment>
<dbReference type="InterPro" id="IPR003593">
    <property type="entry name" value="AAA+_ATPase"/>
</dbReference>
<dbReference type="Gene3D" id="1.10.860.10">
    <property type="entry name" value="DNAb Helicase, Chain A"/>
    <property type="match status" value="1"/>
</dbReference>
<dbReference type="GO" id="GO:0005524">
    <property type="term" value="F:ATP binding"/>
    <property type="evidence" value="ECO:0007669"/>
    <property type="project" value="UniProtKB-UniRule"/>
</dbReference>
<dbReference type="InterPro" id="IPR036185">
    <property type="entry name" value="DNA_heli_DnaB-like_N_sf"/>
</dbReference>
<dbReference type="PANTHER" id="PTHR30153">
    <property type="entry name" value="REPLICATIVE DNA HELICASE DNAB"/>
    <property type="match status" value="1"/>
</dbReference>
<keyword evidence="3 13" id="KW-0235">DNA replication</keyword>
<dbReference type="GO" id="GO:0043139">
    <property type="term" value="F:5'-3' DNA helicase activity"/>
    <property type="evidence" value="ECO:0007669"/>
    <property type="project" value="UniProtKB-EC"/>
</dbReference>
<keyword evidence="4 13" id="KW-0547">Nucleotide-binding</keyword>
<dbReference type="EMBL" id="SJPV01000002">
    <property type="protein sequence ID" value="TWU40525.1"/>
    <property type="molecule type" value="Genomic_DNA"/>
</dbReference>
<evidence type="ECO:0000256" key="8">
    <source>
        <dbReference type="ARBA" id="ARBA00023125"/>
    </source>
</evidence>
<dbReference type="OrthoDB" id="9773982at2"/>
<dbReference type="InterPro" id="IPR007693">
    <property type="entry name" value="DNA_helicase_DnaB-like_N"/>
</dbReference>
<organism evidence="16 17">
    <name type="scientific">Novipirellula artificiosorum</name>
    <dbReference type="NCBI Taxonomy" id="2528016"/>
    <lineage>
        <taxon>Bacteria</taxon>
        <taxon>Pseudomonadati</taxon>
        <taxon>Planctomycetota</taxon>
        <taxon>Planctomycetia</taxon>
        <taxon>Pirellulales</taxon>
        <taxon>Pirellulaceae</taxon>
        <taxon>Novipirellula</taxon>
    </lineage>
</organism>
<dbReference type="SUPFAM" id="SSF48024">
    <property type="entry name" value="N-terminal domain of DnaB helicase"/>
    <property type="match status" value="1"/>
</dbReference>
<evidence type="ECO:0000259" key="15">
    <source>
        <dbReference type="PROSITE" id="PS51199"/>
    </source>
</evidence>
<feature type="region of interest" description="Disordered" evidence="14">
    <location>
        <begin position="1"/>
        <end position="22"/>
    </location>
</feature>
<keyword evidence="2 13" id="KW-0639">Primosome</keyword>
<dbReference type="PROSITE" id="PS51199">
    <property type="entry name" value="SF4_HELICASE"/>
    <property type="match status" value="1"/>
</dbReference>
<dbReference type="NCBIfam" id="TIGR00665">
    <property type="entry name" value="DnaB"/>
    <property type="match status" value="1"/>
</dbReference>
<keyword evidence="17" id="KW-1185">Reference proteome</keyword>
<dbReference type="EC" id="5.6.2.3" evidence="12 13"/>